<evidence type="ECO:0000313" key="6">
    <source>
        <dbReference type="Proteomes" id="UP001217089"/>
    </source>
</evidence>
<dbReference type="Proteomes" id="UP001217089">
    <property type="component" value="Unassembled WGS sequence"/>
</dbReference>
<evidence type="ECO:0000256" key="2">
    <source>
        <dbReference type="ARBA" id="ARBA00022737"/>
    </source>
</evidence>
<keyword evidence="2" id="KW-0677">Repeat</keyword>
<accession>A0ABQ9E3J3</accession>
<evidence type="ECO:0000313" key="5">
    <source>
        <dbReference type="EMBL" id="KAJ8298095.1"/>
    </source>
</evidence>
<keyword evidence="6" id="KW-1185">Reference proteome</keyword>
<evidence type="ECO:0000256" key="3">
    <source>
        <dbReference type="ARBA" id="ARBA00022741"/>
    </source>
</evidence>
<dbReference type="InterPro" id="IPR050173">
    <property type="entry name" value="ABC_transporter_C-like"/>
</dbReference>
<dbReference type="EMBL" id="JARBDR010000923">
    <property type="protein sequence ID" value="KAJ8298095.1"/>
    <property type="molecule type" value="Genomic_DNA"/>
</dbReference>
<dbReference type="PANTHER" id="PTHR24223">
    <property type="entry name" value="ATP-BINDING CASSETTE SUB-FAMILY C"/>
    <property type="match status" value="1"/>
</dbReference>
<dbReference type="Gene3D" id="3.40.50.300">
    <property type="entry name" value="P-loop containing nucleotide triphosphate hydrolases"/>
    <property type="match status" value="1"/>
</dbReference>
<organism evidence="5 6">
    <name type="scientific">Tegillarca granosa</name>
    <name type="common">Malaysian cockle</name>
    <name type="synonym">Anadara granosa</name>
    <dbReference type="NCBI Taxonomy" id="220873"/>
    <lineage>
        <taxon>Eukaryota</taxon>
        <taxon>Metazoa</taxon>
        <taxon>Spiralia</taxon>
        <taxon>Lophotrochozoa</taxon>
        <taxon>Mollusca</taxon>
        <taxon>Bivalvia</taxon>
        <taxon>Autobranchia</taxon>
        <taxon>Pteriomorphia</taxon>
        <taxon>Arcoida</taxon>
        <taxon>Arcoidea</taxon>
        <taxon>Arcidae</taxon>
        <taxon>Tegillarca</taxon>
    </lineage>
</organism>
<evidence type="ECO:0000256" key="4">
    <source>
        <dbReference type="ARBA" id="ARBA00022840"/>
    </source>
</evidence>
<comment type="subcellular location">
    <subcellularLocation>
        <location evidence="1">Endomembrane system</location>
        <topology evidence="1">Multi-pass membrane protein</topology>
    </subcellularLocation>
</comment>
<sequence length="84" mass="9637">MLDKATASFDTSTDAMIKQTIRESFNDCTVIIIAHTLNTVLHCDIMEEGKAKYRNSQQPEIHYRSKCKMLPLLFLQQLFTTANI</sequence>
<name>A0ABQ9E3J3_TEGGR</name>
<dbReference type="SUPFAM" id="SSF52540">
    <property type="entry name" value="P-loop containing nucleoside triphosphate hydrolases"/>
    <property type="match status" value="1"/>
</dbReference>
<reference evidence="5 6" key="1">
    <citation type="submission" date="2022-12" db="EMBL/GenBank/DDBJ databases">
        <title>Chromosome-level genome of Tegillarca granosa.</title>
        <authorList>
            <person name="Kim J."/>
        </authorList>
    </citation>
    <scope>NUCLEOTIDE SEQUENCE [LARGE SCALE GENOMIC DNA]</scope>
    <source>
        <strain evidence="5">Teg-2019</strain>
        <tissue evidence="5">Adductor muscle</tissue>
    </source>
</reference>
<dbReference type="PANTHER" id="PTHR24223:SF443">
    <property type="entry name" value="MULTIDRUG-RESISTANCE LIKE PROTEIN 1, ISOFORM I"/>
    <property type="match status" value="1"/>
</dbReference>
<gene>
    <name evidence="5" type="ORF">KUTeg_024626</name>
</gene>
<evidence type="ECO:0000256" key="1">
    <source>
        <dbReference type="ARBA" id="ARBA00004127"/>
    </source>
</evidence>
<proteinExistence type="predicted"/>
<comment type="caution">
    <text evidence="5">The sequence shown here is derived from an EMBL/GenBank/DDBJ whole genome shotgun (WGS) entry which is preliminary data.</text>
</comment>
<keyword evidence="3" id="KW-0547">Nucleotide-binding</keyword>
<keyword evidence="4" id="KW-0067">ATP-binding</keyword>
<dbReference type="InterPro" id="IPR027417">
    <property type="entry name" value="P-loop_NTPase"/>
</dbReference>
<protein>
    <submittedName>
        <fullName evidence="5">Uncharacterized protein</fullName>
    </submittedName>
</protein>